<feature type="compositionally biased region" description="Low complexity" evidence="1">
    <location>
        <begin position="7"/>
        <end position="23"/>
    </location>
</feature>
<evidence type="ECO:0000256" key="1">
    <source>
        <dbReference type="SAM" id="MobiDB-lite"/>
    </source>
</evidence>
<reference evidence="2 3" key="1">
    <citation type="journal article" date="2006" name="Science">
        <title>The genome of black cottonwood, Populus trichocarpa (Torr. &amp; Gray).</title>
        <authorList>
            <person name="Tuskan G.A."/>
            <person name="Difazio S."/>
            <person name="Jansson S."/>
            <person name="Bohlmann J."/>
            <person name="Grigoriev I."/>
            <person name="Hellsten U."/>
            <person name="Putnam N."/>
            <person name="Ralph S."/>
            <person name="Rombauts S."/>
            <person name="Salamov A."/>
            <person name="Schein J."/>
            <person name="Sterck L."/>
            <person name="Aerts A."/>
            <person name="Bhalerao R.R."/>
            <person name="Bhalerao R.P."/>
            <person name="Blaudez D."/>
            <person name="Boerjan W."/>
            <person name="Brun A."/>
            <person name="Brunner A."/>
            <person name="Busov V."/>
            <person name="Campbell M."/>
            <person name="Carlson J."/>
            <person name="Chalot M."/>
            <person name="Chapman J."/>
            <person name="Chen G.L."/>
            <person name="Cooper D."/>
            <person name="Coutinho P.M."/>
            <person name="Couturier J."/>
            <person name="Covert S."/>
            <person name="Cronk Q."/>
            <person name="Cunningham R."/>
            <person name="Davis J."/>
            <person name="Degroeve S."/>
            <person name="Dejardin A."/>
            <person name="Depamphilis C."/>
            <person name="Detter J."/>
            <person name="Dirks B."/>
            <person name="Dubchak I."/>
            <person name="Duplessis S."/>
            <person name="Ehlting J."/>
            <person name="Ellis B."/>
            <person name="Gendler K."/>
            <person name="Goodstein D."/>
            <person name="Gribskov M."/>
            <person name="Grimwood J."/>
            <person name="Groover A."/>
            <person name="Gunter L."/>
            <person name="Hamberger B."/>
            <person name="Heinze B."/>
            <person name="Helariutta Y."/>
            <person name="Henrissat B."/>
            <person name="Holligan D."/>
            <person name="Holt R."/>
            <person name="Huang W."/>
            <person name="Islam-Faridi N."/>
            <person name="Jones S."/>
            <person name="Jones-Rhoades M."/>
            <person name="Jorgensen R."/>
            <person name="Joshi C."/>
            <person name="Kangasjarvi J."/>
            <person name="Karlsson J."/>
            <person name="Kelleher C."/>
            <person name="Kirkpatrick R."/>
            <person name="Kirst M."/>
            <person name="Kohler A."/>
            <person name="Kalluri U."/>
            <person name="Larimer F."/>
            <person name="Leebens-Mack J."/>
            <person name="Leple J.C."/>
            <person name="Locascio P."/>
            <person name="Lou Y."/>
            <person name="Lucas S."/>
            <person name="Martin F."/>
            <person name="Montanini B."/>
            <person name="Napoli C."/>
            <person name="Nelson D.R."/>
            <person name="Nelson C."/>
            <person name="Nieminen K."/>
            <person name="Nilsson O."/>
            <person name="Pereda V."/>
            <person name="Peter G."/>
            <person name="Philippe R."/>
            <person name="Pilate G."/>
            <person name="Poliakov A."/>
            <person name="Razumovskaya J."/>
            <person name="Richardson P."/>
            <person name="Rinaldi C."/>
            <person name="Ritland K."/>
            <person name="Rouze P."/>
            <person name="Ryaboy D."/>
            <person name="Schmutz J."/>
            <person name="Schrader J."/>
            <person name="Segerman B."/>
            <person name="Shin H."/>
            <person name="Siddiqui A."/>
            <person name="Sterky F."/>
            <person name="Terry A."/>
            <person name="Tsai C.J."/>
            <person name="Uberbacher E."/>
            <person name="Unneberg P."/>
            <person name="Vahala J."/>
            <person name="Wall K."/>
            <person name="Wessler S."/>
            <person name="Yang G."/>
            <person name="Yin T."/>
            <person name="Douglas C."/>
            <person name="Marra M."/>
            <person name="Sandberg G."/>
            <person name="Van de Peer Y."/>
            <person name="Rokhsar D."/>
        </authorList>
    </citation>
    <scope>NUCLEOTIDE SEQUENCE [LARGE SCALE GENOMIC DNA]</scope>
    <source>
        <strain evidence="3">cv. Nisqually</strain>
    </source>
</reference>
<dbReference type="HOGENOM" id="CLU_2175374_0_0_1"/>
<protein>
    <recommendedName>
        <fullName evidence="4">Prolamin-like domain-containing protein</fullName>
    </recommendedName>
</protein>
<name>U5G989_POPTR</name>
<evidence type="ECO:0008006" key="4">
    <source>
        <dbReference type="Google" id="ProtNLM"/>
    </source>
</evidence>
<dbReference type="AlphaFoldDB" id="U5G989"/>
<evidence type="ECO:0000313" key="2">
    <source>
        <dbReference type="EMBL" id="PNT30050.1"/>
    </source>
</evidence>
<dbReference type="GO" id="GO:2000008">
    <property type="term" value="P:regulation of protein localization to cell surface"/>
    <property type="evidence" value="ECO:0000318"/>
    <property type="project" value="GO_Central"/>
</dbReference>
<evidence type="ECO:0000313" key="3">
    <source>
        <dbReference type="Proteomes" id="UP000006729"/>
    </source>
</evidence>
<dbReference type="InParanoid" id="U5G989"/>
<sequence length="110" mass="12208">MRMPTAPFSSPSNSQRSPVSTSPQPHQPRIHMCHQILVNKCRNVMKLYQASLGVHATCELVSSLSNPKIEISADCCSVVKVVEENCLAQAWVPYINLILPLNLQQHCKKG</sequence>
<accession>U5G989</accession>
<organism evidence="2 3">
    <name type="scientific">Populus trichocarpa</name>
    <name type="common">Western balsam poplar</name>
    <name type="synonym">Populus balsamifera subsp. trichocarpa</name>
    <dbReference type="NCBI Taxonomy" id="3694"/>
    <lineage>
        <taxon>Eukaryota</taxon>
        <taxon>Viridiplantae</taxon>
        <taxon>Streptophyta</taxon>
        <taxon>Embryophyta</taxon>
        <taxon>Tracheophyta</taxon>
        <taxon>Spermatophyta</taxon>
        <taxon>Magnoliopsida</taxon>
        <taxon>eudicotyledons</taxon>
        <taxon>Gunneridae</taxon>
        <taxon>Pentapetalae</taxon>
        <taxon>rosids</taxon>
        <taxon>fabids</taxon>
        <taxon>Malpighiales</taxon>
        <taxon>Salicaceae</taxon>
        <taxon>Saliceae</taxon>
        <taxon>Populus</taxon>
    </lineage>
</organism>
<feature type="region of interest" description="Disordered" evidence="1">
    <location>
        <begin position="1"/>
        <end position="28"/>
    </location>
</feature>
<proteinExistence type="predicted"/>
<dbReference type="GO" id="GO:0009567">
    <property type="term" value="P:double fertilization forming a zygote and endosperm"/>
    <property type="evidence" value="ECO:0000318"/>
    <property type="project" value="GO_Central"/>
</dbReference>
<dbReference type="Proteomes" id="UP000006729">
    <property type="component" value="Chromosome 6"/>
</dbReference>
<dbReference type="GO" id="GO:0080155">
    <property type="term" value="P:regulation of double fertilization forming a zygote and endosperm"/>
    <property type="evidence" value="ECO:0000318"/>
    <property type="project" value="GO_Central"/>
</dbReference>
<dbReference type="GO" id="GO:0031982">
    <property type="term" value="C:vesicle"/>
    <property type="evidence" value="ECO:0000318"/>
    <property type="project" value="GO_Central"/>
</dbReference>
<gene>
    <name evidence="2" type="ORF">POPTR_006G061900</name>
</gene>
<keyword evidence="3" id="KW-1185">Reference proteome</keyword>
<dbReference type="EMBL" id="CM009295">
    <property type="protein sequence ID" value="PNT30050.1"/>
    <property type="molecule type" value="Genomic_DNA"/>
</dbReference>
<dbReference type="GO" id="GO:0005576">
    <property type="term" value="C:extracellular region"/>
    <property type="evidence" value="ECO:0000318"/>
    <property type="project" value="GO_Central"/>
</dbReference>